<dbReference type="EMBL" id="JACXVP010000012">
    <property type="protein sequence ID" value="KAG5570309.1"/>
    <property type="molecule type" value="Genomic_DNA"/>
</dbReference>
<protein>
    <submittedName>
        <fullName evidence="1">Uncharacterized protein</fullName>
    </submittedName>
</protein>
<accession>A0A9J5W446</accession>
<reference evidence="1 2" key="1">
    <citation type="submission" date="2020-09" db="EMBL/GenBank/DDBJ databases">
        <title>De no assembly of potato wild relative species, Solanum commersonii.</title>
        <authorList>
            <person name="Cho K."/>
        </authorList>
    </citation>
    <scope>NUCLEOTIDE SEQUENCE [LARGE SCALE GENOMIC DNA]</scope>
    <source>
        <strain evidence="1">LZ3.2</strain>
        <tissue evidence="1">Leaf</tissue>
    </source>
</reference>
<gene>
    <name evidence="1" type="ORF">H5410_060075</name>
</gene>
<comment type="caution">
    <text evidence="1">The sequence shown here is derived from an EMBL/GenBank/DDBJ whole genome shotgun (WGS) entry which is preliminary data.</text>
</comment>
<evidence type="ECO:0000313" key="2">
    <source>
        <dbReference type="Proteomes" id="UP000824120"/>
    </source>
</evidence>
<proteinExistence type="predicted"/>
<keyword evidence="2" id="KW-1185">Reference proteome</keyword>
<name>A0A9J5W446_SOLCO</name>
<dbReference type="AlphaFoldDB" id="A0A9J5W446"/>
<evidence type="ECO:0000313" key="1">
    <source>
        <dbReference type="EMBL" id="KAG5570309.1"/>
    </source>
</evidence>
<dbReference type="Proteomes" id="UP000824120">
    <property type="component" value="Chromosome 12"/>
</dbReference>
<sequence length="86" mass="10026">MTELPSLFFFGPQLSLKNKIKIKIYLIEDFDNKALIIVLCIDIENTVQVWRYRDATNYNNVFFCLENNKDASDANYIRMGQPVSSI</sequence>
<organism evidence="1 2">
    <name type="scientific">Solanum commersonii</name>
    <name type="common">Commerson's wild potato</name>
    <name type="synonym">Commerson's nightshade</name>
    <dbReference type="NCBI Taxonomy" id="4109"/>
    <lineage>
        <taxon>Eukaryota</taxon>
        <taxon>Viridiplantae</taxon>
        <taxon>Streptophyta</taxon>
        <taxon>Embryophyta</taxon>
        <taxon>Tracheophyta</taxon>
        <taxon>Spermatophyta</taxon>
        <taxon>Magnoliopsida</taxon>
        <taxon>eudicotyledons</taxon>
        <taxon>Gunneridae</taxon>
        <taxon>Pentapetalae</taxon>
        <taxon>asterids</taxon>
        <taxon>lamiids</taxon>
        <taxon>Solanales</taxon>
        <taxon>Solanaceae</taxon>
        <taxon>Solanoideae</taxon>
        <taxon>Solaneae</taxon>
        <taxon>Solanum</taxon>
    </lineage>
</organism>